<comment type="subcellular location">
    <subcellularLocation>
        <location evidence="1">Chromosome</location>
    </subcellularLocation>
    <subcellularLocation>
        <location evidence="2">Cytoplasm</location>
    </subcellularLocation>
</comment>
<evidence type="ECO:0000256" key="10">
    <source>
        <dbReference type="ARBA" id="ARBA00023306"/>
    </source>
</evidence>
<keyword evidence="11" id="KW-1185">Reference proteome</keyword>
<evidence type="ECO:0000256" key="3">
    <source>
        <dbReference type="ARBA" id="ARBA00009471"/>
    </source>
</evidence>
<dbReference type="GO" id="GO:0003682">
    <property type="term" value="F:chromatin binding"/>
    <property type="evidence" value="ECO:0007669"/>
    <property type="project" value="TreeGrafter"/>
</dbReference>
<comment type="similarity">
    <text evidence="3">Belongs to the CND2 (condensin subunit 2) family.</text>
</comment>
<evidence type="ECO:0000256" key="6">
    <source>
        <dbReference type="ARBA" id="ARBA00022490"/>
    </source>
</evidence>
<dbReference type="GO" id="GO:0005737">
    <property type="term" value="C:cytoplasm"/>
    <property type="evidence" value="ECO:0007669"/>
    <property type="project" value="UniProtKB-SubCell"/>
</dbReference>
<organism evidence="11 12">
    <name type="scientific">Syphacia muris</name>
    <dbReference type="NCBI Taxonomy" id="451379"/>
    <lineage>
        <taxon>Eukaryota</taxon>
        <taxon>Metazoa</taxon>
        <taxon>Ecdysozoa</taxon>
        <taxon>Nematoda</taxon>
        <taxon>Chromadorea</taxon>
        <taxon>Rhabditida</taxon>
        <taxon>Spirurina</taxon>
        <taxon>Oxyuridomorpha</taxon>
        <taxon>Oxyuroidea</taxon>
        <taxon>Oxyuridae</taxon>
        <taxon>Syphacia</taxon>
    </lineage>
</organism>
<keyword evidence="8" id="KW-0498">Mitosis</keyword>
<protein>
    <recommendedName>
        <fullName evidence="4">Condensin complex subunit 2</fullName>
    </recommendedName>
</protein>
<sequence length="1064" mass="120227">MPFLDESTNGDEVVRKRSKRMYLFDDDLSGVGCSKNHSSFRAEQLAGEKKVEGNKVATIFHNSVNASDTAGKVSDEERNKYVSRIMEFSLLKAKQLASRAFQEDLIGKLAGVVERETLIVSCKLNSQSFFSVMFNQAGRLLDASARIYSFRVDVTHTTVYEVRSKLGDEDKSKDSLPLTGVDECFTEDGKKLFQGEIGSKESDECNPSTSNDDNAKVDKRRRCIEYAEEDLPSNYLLSNNPVDNDEDVDKFLGNYFCQRALVLKRSNLRRSKIGTLIHELSDLNSESSTFYNDQLYCKAIRNVDEGSCTGLLMQNALTCDNGRKILLHNRSSAYKNFNDDNATYKDIKASYGKLLNIVLLGYFQTLLKQRCPTPMFLINNNDSHHQSLLDTANYCRISGPSSVSVIREGQLFNYSIYMKLFNWRINFQDSFNVTTAEMINILRSILLKFKNIDWNTVLDLLFFAGRNRTKNVDSEIRNDCSKECLEMMALIRITHKDCGKLYKPNEIFFGKTQEWTTEKSLKQLWQILEKVVNKEKIFFKSIDLQDVNEGVITPAPSSAIDCNSSNVDGAVTLLETIAEEANCVDAVVDKTVVGSNILEISEKAGDIDYGNVSNDEVSPTPSVPFFEKDFDNFTLEKVFEAPVHENNCTEPSNTVVSSEISDIGSGSATEQLTNFCNDYSHWSGNCEKSINDKDNNLRKAVLERKRRKKSVHKEISKGHFIFDDTDDFPLDVLKSKLKRTQNSKMKEENVLCIRNGRNNFKFTPDVFKQFSFTEEESKILMEGSVLSKVLVKDWCHQQSKRVTSEKGDDSVNSRQSRFLSLFNGMFDKTSDDELHDSNCSALYKDASMPNDETNDDGLNTTATQSCEQSKIISSQGLFETSKMRQRRINAQAVKRAIGSVLSSKNLDVIALKHDVSLLEASEGDRIVRRMSQLSNDLSFNACNRSFSNLSASEVELQIVEEKEIVEDPTQDVHNVETLVEKIHVQGTHTFSSVLAHVPDFLVGRTAEDVNPVDIFCIFLHLCNENNLEVVQRHDDHGLILTTELEDFTIINSRSGGISQKRKIN</sequence>
<evidence type="ECO:0000256" key="1">
    <source>
        <dbReference type="ARBA" id="ARBA00004286"/>
    </source>
</evidence>
<dbReference type="PANTHER" id="PTHR13108:SF9">
    <property type="entry name" value="CONDENSIN COMPLEX SUBUNIT 2"/>
    <property type="match status" value="1"/>
</dbReference>
<keyword evidence="9" id="KW-0226">DNA condensation</keyword>
<reference evidence="12" key="1">
    <citation type="submission" date="2017-02" db="UniProtKB">
        <authorList>
            <consortium name="WormBaseParasite"/>
        </authorList>
    </citation>
    <scope>IDENTIFICATION</scope>
</reference>
<dbReference type="GO" id="GO:0000796">
    <property type="term" value="C:condensin complex"/>
    <property type="evidence" value="ECO:0007669"/>
    <property type="project" value="InterPro"/>
</dbReference>
<proteinExistence type="inferred from homology"/>
<evidence type="ECO:0000256" key="7">
    <source>
        <dbReference type="ARBA" id="ARBA00022618"/>
    </source>
</evidence>
<dbReference type="GO" id="GO:0051301">
    <property type="term" value="P:cell division"/>
    <property type="evidence" value="ECO:0007669"/>
    <property type="project" value="UniProtKB-KW"/>
</dbReference>
<evidence type="ECO:0000256" key="2">
    <source>
        <dbReference type="ARBA" id="ARBA00004496"/>
    </source>
</evidence>
<dbReference type="AlphaFoldDB" id="A0A0N5AL35"/>
<evidence type="ECO:0000256" key="8">
    <source>
        <dbReference type="ARBA" id="ARBA00022776"/>
    </source>
</evidence>
<name>A0A0N5AL35_9BILA</name>
<accession>A0A0N5AL35</accession>
<dbReference type="PANTHER" id="PTHR13108">
    <property type="entry name" value="CONDENSIN COMPLEX SUBUNIT 2"/>
    <property type="match status" value="1"/>
</dbReference>
<evidence type="ECO:0000256" key="9">
    <source>
        <dbReference type="ARBA" id="ARBA00023067"/>
    </source>
</evidence>
<evidence type="ECO:0000256" key="5">
    <source>
        <dbReference type="ARBA" id="ARBA00022454"/>
    </source>
</evidence>
<dbReference type="WBParaSite" id="SMUV_0000522901-mRNA-1">
    <property type="protein sequence ID" value="SMUV_0000522901-mRNA-1"/>
    <property type="gene ID" value="SMUV_0000522901"/>
</dbReference>
<keyword evidence="5" id="KW-0158">Chromosome</keyword>
<keyword evidence="6" id="KW-0963">Cytoplasm</keyword>
<dbReference type="GO" id="GO:0007076">
    <property type="term" value="P:mitotic chromosome condensation"/>
    <property type="evidence" value="ECO:0007669"/>
    <property type="project" value="InterPro"/>
</dbReference>
<evidence type="ECO:0000313" key="11">
    <source>
        <dbReference type="Proteomes" id="UP000046393"/>
    </source>
</evidence>
<keyword evidence="7" id="KW-0132">Cell division</keyword>
<evidence type="ECO:0000256" key="4">
    <source>
        <dbReference type="ARBA" id="ARBA00016065"/>
    </source>
</evidence>
<dbReference type="InterPro" id="IPR022816">
    <property type="entry name" value="Condensin_barren_su2"/>
</dbReference>
<dbReference type="Proteomes" id="UP000046393">
    <property type="component" value="Unplaced"/>
</dbReference>
<keyword evidence="10" id="KW-0131">Cell cycle</keyword>
<evidence type="ECO:0000313" key="12">
    <source>
        <dbReference type="WBParaSite" id="SMUV_0000522901-mRNA-1"/>
    </source>
</evidence>